<dbReference type="Gene3D" id="1.20.140.40">
    <property type="entry name" value="Invertase/pectin methylesterase inhibitor family protein"/>
    <property type="match status" value="1"/>
</dbReference>
<dbReference type="CDD" id="cd15798">
    <property type="entry name" value="PMEI-like_3"/>
    <property type="match status" value="1"/>
</dbReference>
<organism evidence="9 10">
    <name type="scientific">Dovyalis caffra</name>
    <dbReference type="NCBI Taxonomy" id="77055"/>
    <lineage>
        <taxon>Eukaryota</taxon>
        <taxon>Viridiplantae</taxon>
        <taxon>Streptophyta</taxon>
        <taxon>Embryophyta</taxon>
        <taxon>Tracheophyta</taxon>
        <taxon>Spermatophyta</taxon>
        <taxon>Magnoliopsida</taxon>
        <taxon>eudicotyledons</taxon>
        <taxon>Gunneridae</taxon>
        <taxon>Pentapetalae</taxon>
        <taxon>rosids</taxon>
        <taxon>fabids</taxon>
        <taxon>Malpighiales</taxon>
        <taxon>Salicaceae</taxon>
        <taxon>Flacourtieae</taxon>
        <taxon>Dovyalis</taxon>
    </lineage>
</organism>
<dbReference type="SUPFAM" id="SSF101148">
    <property type="entry name" value="Plant invertase/pectin methylesterase inhibitor"/>
    <property type="match status" value="1"/>
</dbReference>
<evidence type="ECO:0000256" key="2">
    <source>
        <dbReference type="ARBA" id="ARBA00022523"/>
    </source>
</evidence>
<dbReference type="GO" id="GO:0048046">
    <property type="term" value="C:apoplast"/>
    <property type="evidence" value="ECO:0007669"/>
    <property type="project" value="UniProtKB-SubCell"/>
</dbReference>
<evidence type="ECO:0000256" key="3">
    <source>
        <dbReference type="ARBA" id="ARBA00022525"/>
    </source>
</evidence>
<protein>
    <recommendedName>
        <fullName evidence="8">Pectinesterase inhibitor domain-containing protein</fullName>
    </recommendedName>
</protein>
<dbReference type="EMBL" id="CAWUPB010001010">
    <property type="protein sequence ID" value="CAK7337061.1"/>
    <property type="molecule type" value="Genomic_DNA"/>
</dbReference>
<dbReference type="InterPro" id="IPR006501">
    <property type="entry name" value="Pectinesterase_inhib_dom"/>
</dbReference>
<accession>A0AAV1RKT4</accession>
<proteinExistence type="inferred from homology"/>
<dbReference type="AlphaFoldDB" id="A0AAV1RKT4"/>
<dbReference type="SMART" id="SM00856">
    <property type="entry name" value="PMEI"/>
    <property type="match status" value="1"/>
</dbReference>
<keyword evidence="5" id="KW-1015">Disulfide bond</keyword>
<dbReference type="Pfam" id="PF04043">
    <property type="entry name" value="PMEI"/>
    <property type="match status" value="1"/>
</dbReference>
<keyword evidence="3" id="KW-0964">Secreted</keyword>
<comment type="subcellular location">
    <subcellularLocation>
        <location evidence="1">Secreted</location>
        <location evidence="1">Extracellular space</location>
        <location evidence="1">Apoplast</location>
    </subcellularLocation>
</comment>
<evidence type="ECO:0000256" key="1">
    <source>
        <dbReference type="ARBA" id="ARBA00004271"/>
    </source>
</evidence>
<gene>
    <name evidence="9" type="ORF">DCAF_LOCUS12088</name>
</gene>
<keyword evidence="10" id="KW-1185">Reference proteome</keyword>
<reference evidence="9 10" key="1">
    <citation type="submission" date="2024-01" db="EMBL/GenBank/DDBJ databases">
        <authorList>
            <person name="Waweru B."/>
        </authorList>
    </citation>
    <scope>NUCLEOTIDE SEQUENCE [LARGE SCALE GENOMIC DNA]</scope>
</reference>
<dbReference type="NCBIfam" id="TIGR01614">
    <property type="entry name" value="PME_inhib"/>
    <property type="match status" value="1"/>
</dbReference>
<evidence type="ECO:0000256" key="4">
    <source>
        <dbReference type="ARBA" id="ARBA00022729"/>
    </source>
</evidence>
<dbReference type="PANTHER" id="PTHR31080">
    <property type="entry name" value="PECTINESTERASE INHIBITOR-LIKE"/>
    <property type="match status" value="1"/>
</dbReference>
<name>A0AAV1RKT4_9ROSI</name>
<keyword evidence="2" id="KW-0052">Apoplast</keyword>
<dbReference type="FunFam" id="1.20.140.40:FF:000006">
    <property type="entry name" value="Pectinesterase inhibitor 3"/>
    <property type="match status" value="1"/>
</dbReference>
<dbReference type="InterPro" id="IPR051955">
    <property type="entry name" value="PME_Inhibitor"/>
</dbReference>
<evidence type="ECO:0000313" key="10">
    <source>
        <dbReference type="Proteomes" id="UP001314170"/>
    </source>
</evidence>
<keyword evidence="4 7" id="KW-0732">Signal</keyword>
<evidence type="ECO:0000256" key="7">
    <source>
        <dbReference type="SAM" id="SignalP"/>
    </source>
</evidence>
<dbReference type="Proteomes" id="UP001314170">
    <property type="component" value="Unassembled WGS sequence"/>
</dbReference>
<dbReference type="PANTHER" id="PTHR31080:SF161">
    <property type="entry name" value="OS10G0508700 PROTEIN"/>
    <property type="match status" value="1"/>
</dbReference>
<comment type="similarity">
    <text evidence="6">Belongs to the PMEI family.</text>
</comment>
<dbReference type="GO" id="GO:0004857">
    <property type="term" value="F:enzyme inhibitor activity"/>
    <property type="evidence" value="ECO:0007669"/>
    <property type="project" value="InterPro"/>
</dbReference>
<feature type="signal peptide" evidence="7">
    <location>
        <begin position="1"/>
        <end position="32"/>
    </location>
</feature>
<evidence type="ECO:0000256" key="6">
    <source>
        <dbReference type="ARBA" id="ARBA00038471"/>
    </source>
</evidence>
<comment type="caution">
    <text evidence="9">The sequence shown here is derived from an EMBL/GenBank/DDBJ whole genome shotgun (WGS) entry which is preliminary data.</text>
</comment>
<feature type="chain" id="PRO_5043954088" description="Pectinesterase inhibitor domain-containing protein" evidence="7">
    <location>
        <begin position="33"/>
        <end position="202"/>
    </location>
</feature>
<evidence type="ECO:0000259" key="8">
    <source>
        <dbReference type="SMART" id="SM00856"/>
    </source>
</evidence>
<dbReference type="InterPro" id="IPR035513">
    <property type="entry name" value="Invertase/methylesterase_inhib"/>
</dbReference>
<sequence length="202" mass="22266">MASSAVSKQSHCHSLVILAALALFCAAKICLAEKFKPQSESGDDFIKTSCGVTRYPDLCYKTLSAYADTIQDNPTQLANASLSETLKNAESTLNMMQKLLQMRELRPREAGAIKDCVETMKESVDELQKSMLAMRDLEGPDFRMEMSNIQTWVSAALPDEDTCMDGFQGKAINGNVKDTIRIYIVKGSQLTSIALALINRIQ</sequence>
<evidence type="ECO:0000313" key="9">
    <source>
        <dbReference type="EMBL" id="CAK7337061.1"/>
    </source>
</evidence>
<feature type="domain" description="Pectinesterase inhibitor" evidence="8">
    <location>
        <begin position="41"/>
        <end position="197"/>
    </location>
</feature>
<evidence type="ECO:0000256" key="5">
    <source>
        <dbReference type="ARBA" id="ARBA00023157"/>
    </source>
</evidence>